<dbReference type="Proteomes" id="UP000486602">
    <property type="component" value="Unassembled WGS sequence"/>
</dbReference>
<feature type="coiled-coil region" evidence="1">
    <location>
        <begin position="54"/>
        <end position="89"/>
    </location>
</feature>
<reference evidence="3 4" key="1">
    <citation type="submission" date="2020-02" db="EMBL/GenBank/DDBJ databases">
        <title>Out from the shadows clarifying the taxonomy of the family Cryomorphaceae and related taxa by utilizing the GTDB taxonomic framework.</title>
        <authorList>
            <person name="Bowman J.P."/>
        </authorList>
    </citation>
    <scope>NUCLEOTIDE SEQUENCE [LARGE SCALE GENOMIC DNA]</scope>
    <source>
        <strain evidence="3 4">QSSC 1-22</strain>
    </source>
</reference>
<evidence type="ECO:0000256" key="1">
    <source>
        <dbReference type="SAM" id="Coils"/>
    </source>
</evidence>
<evidence type="ECO:0000256" key="2">
    <source>
        <dbReference type="SAM" id="SignalP"/>
    </source>
</evidence>
<comment type="caution">
    <text evidence="3">The sequence shown here is derived from an EMBL/GenBank/DDBJ whole genome shotgun (WGS) entry which is preliminary data.</text>
</comment>
<keyword evidence="4" id="KW-1185">Reference proteome</keyword>
<evidence type="ECO:0000313" key="3">
    <source>
        <dbReference type="EMBL" id="NEN22593.1"/>
    </source>
</evidence>
<proteinExistence type="predicted"/>
<feature type="signal peptide" evidence="2">
    <location>
        <begin position="1"/>
        <end position="20"/>
    </location>
</feature>
<evidence type="ECO:0008006" key="5">
    <source>
        <dbReference type="Google" id="ProtNLM"/>
    </source>
</evidence>
<sequence length="199" mass="22078">MTTMIKFFALGLFVSSTVLAGAQHSNTNPYSELESLVEMERPTSEKLIKEVDKIIKLTEELATANKKREQSLKRKIAEGQKRIIELKDELSSESAIAANTASFTKYNFDVADKSLNVSKFSAGRNGNTDNFDIAFETKTTGKARIDIVSPGGELLKSVFISNFDGKARRQIDLSSEKGQVYFIHIDIDGKAVTNKVRFS</sequence>
<keyword evidence="2" id="KW-0732">Signal</keyword>
<evidence type="ECO:0000313" key="4">
    <source>
        <dbReference type="Proteomes" id="UP000486602"/>
    </source>
</evidence>
<dbReference type="EMBL" id="JAAGVY010000004">
    <property type="protein sequence ID" value="NEN22593.1"/>
    <property type="molecule type" value="Genomic_DNA"/>
</dbReference>
<organism evidence="3 4">
    <name type="scientific">Cryomorpha ignava</name>
    <dbReference type="NCBI Taxonomy" id="101383"/>
    <lineage>
        <taxon>Bacteria</taxon>
        <taxon>Pseudomonadati</taxon>
        <taxon>Bacteroidota</taxon>
        <taxon>Flavobacteriia</taxon>
        <taxon>Flavobacteriales</taxon>
        <taxon>Cryomorphaceae</taxon>
        <taxon>Cryomorpha</taxon>
    </lineage>
</organism>
<accession>A0A7K3WLS1</accession>
<gene>
    <name evidence="3" type="ORF">G3O08_03625</name>
</gene>
<keyword evidence="1" id="KW-0175">Coiled coil</keyword>
<protein>
    <recommendedName>
        <fullName evidence="5">T9SS type A sorting domain-containing protein</fullName>
    </recommendedName>
</protein>
<dbReference type="AlphaFoldDB" id="A0A7K3WLS1"/>
<name>A0A7K3WLS1_9FLAO</name>
<feature type="chain" id="PRO_5029764009" description="T9SS type A sorting domain-containing protein" evidence="2">
    <location>
        <begin position="21"/>
        <end position="199"/>
    </location>
</feature>